<dbReference type="Pfam" id="PF08125">
    <property type="entry name" value="Mannitol_dh_C"/>
    <property type="match status" value="1"/>
</dbReference>
<keyword evidence="1" id="KW-0560">Oxidoreductase</keyword>
<feature type="domain" description="Mannitol dehydrogenase C-terminal" evidence="4">
    <location>
        <begin position="276"/>
        <end position="450"/>
    </location>
</feature>
<evidence type="ECO:0000256" key="1">
    <source>
        <dbReference type="ARBA" id="ARBA00023002"/>
    </source>
</evidence>
<dbReference type="Gene3D" id="3.40.50.720">
    <property type="entry name" value="NAD(P)-binding Rossmann-like Domain"/>
    <property type="match status" value="1"/>
</dbReference>
<dbReference type="PANTHER" id="PTHR43362:SF1">
    <property type="entry name" value="MANNITOL DEHYDROGENASE 2-RELATED"/>
    <property type="match status" value="1"/>
</dbReference>
<dbReference type="EMBL" id="CP099490">
    <property type="protein sequence ID" value="USQ75920.1"/>
    <property type="molecule type" value="Genomic_DNA"/>
</dbReference>
<dbReference type="InterPro" id="IPR013328">
    <property type="entry name" value="6PGD_dom2"/>
</dbReference>
<sequence>MSDQQGRLSRQDHGRPVAPVRMVHLGLGNFFRAHQAWFTEHSQDAADWGYAAFTGRSAGIADDLAAQDGIYTLLVREPDGDRPEVVSSLSEVHPGDDVAALRSYFASPDLALVTSTVTEAGYRRATDGGLDLADPDVSADIEALRADPESDSVSTTPGRLVAGLLARRAANAGPIALVPCDNVPDNGAMVARVVGDLATEVDPTLLDWIEANVTVVTTMVDRITPRGTDEDRDTVGELLQVDDPQVVVTEPFAEWVLAGEFPRGRPEWPGAQFVDDVSKHEQRKLWLLNGSHSLMAYGASILGHETVSSAIGDDTVRGWVEQWWDVAAAHLEVDADEVVAYRQALVERFSNPRIRHLLAQIAADGSQKVPIRFGPALAAEVAAGRSPVGATRPVAAWIAHLHGHGAPVTDAQQDRVAEVAAAEPAEAVRTVLDWMGISDPAEALVEQVLSQVAEFEAAGSS</sequence>
<accession>A0ABY4YI32</accession>
<dbReference type="InterPro" id="IPR013118">
    <property type="entry name" value="Mannitol_DH_C"/>
</dbReference>
<comment type="catalytic activity">
    <reaction evidence="2">
        <text>D-mannitol 1-phosphate + NAD(+) = beta-D-fructose 6-phosphate + NADH + H(+)</text>
        <dbReference type="Rhea" id="RHEA:19661"/>
        <dbReference type="ChEBI" id="CHEBI:15378"/>
        <dbReference type="ChEBI" id="CHEBI:57540"/>
        <dbReference type="ChEBI" id="CHEBI:57634"/>
        <dbReference type="ChEBI" id="CHEBI:57945"/>
        <dbReference type="ChEBI" id="CHEBI:61381"/>
        <dbReference type="EC" id="1.1.1.17"/>
    </reaction>
</comment>
<dbReference type="InterPro" id="IPR036291">
    <property type="entry name" value="NAD(P)-bd_dom_sf"/>
</dbReference>
<evidence type="ECO:0000256" key="2">
    <source>
        <dbReference type="ARBA" id="ARBA00048615"/>
    </source>
</evidence>
<dbReference type="InterPro" id="IPR013131">
    <property type="entry name" value="Mannitol_DH_N"/>
</dbReference>
<dbReference type="Gene3D" id="1.10.1040.10">
    <property type="entry name" value="N-(1-d-carboxylethyl)-l-norvaline Dehydrogenase, domain 2"/>
    <property type="match status" value="1"/>
</dbReference>
<dbReference type="InterPro" id="IPR008927">
    <property type="entry name" value="6-PGluconate_DH-like_C_sf"/>
</dbReference>
<dbReference type="Proteomes" id="UP001056535">
    <property type="component" value="Chromosome"/>
</dbReference>
<name>A0ABY4YI32_9MICO</name>
<dbReference type="SUPFAM" id="SSF48179">
    <property type="entry name" value="6-phosphogluconate dehydrogenase C-terminal domain-like"/>
    <property type="match status" value="1"/>
</dbReference>
<evidence type="ECO:0000259" key="4">
    <source>
        <dbReference type="Pfam" id="PF08125"/>
    </source>
</evidence>
<gene>
    <name evidence="5" type="ORF">NF557_15175</name>
</gene>
<organism evidence="5 6">
    <name type="scientific">Ornithinimicrobium cryptoxanthini</name>
    <dbReference type="NCBI Taxonomy" id="2934161"/>
    <lineage>
        <taxon>Bacteria</taxon>
        <taxon>Bacillati</taxon>
        <taxon>Actinomycetota</taxon>
        <taxon>Actinomycetes</taxon>
        <taxon>Micrococcales</taxon>
        <taxon>Ornithinimicrobiaceae</taxon>
        <taxon>Ornithinimicrobium</taxon>
    </lineage>
</organism>
<reference evidence="5" key="1">
    <citation type="submission" date="2022-06" db="EMBL/GenBank/DDBJ databases">
        <title>Ornithinimicrobium JY.X270.</title>
        <authorList>
            <person name="Huang Y."/>
        </authorList>
    </citation>
    <scope>NUCLEOTIDE SEQUENCE</scope>
    <source>
        <strain evidence="5">JY.X270</strain>
    </source>
</reference>
<dbReference type="Pfam" id="PF01232">
    <property type="entry name" value="Mannitol_dh"/>
    <property type="match status" value="1"/>
</dbReference>
<dbReference type="PANTHER" id="PTHR43362">
    <property type="entry name" value="MANNITOL DEHYDROGENASE DSF1-RELATED"/>
    <property type="match status" value="1"/>
</dbReference>
<dbReference type="PRINTS" id="PR00084">
    <property type="entry name" value="MTLDHDRGNASE"/>
</dbReference>
<dbReference type="InterPro" id="IPR000669">
    <property type="entry name" value="Mannitol_DH"/>
</dbReference>
<evidence type="ECO:0000313" key="5">
    <source>
        <dbReference type="EMBL" id="USQ75920.1"/>
    </source>
</evidence>
<dbReference type="InterPro" id="IPR050988">
    <property type="entry name" value="Mannitol_DH/Oxidoreductase"/>
</dbReference>
<protein>
    <submittedName>
        <fullName evidence="5">Mannitol dehydrogenase family protein</fullName>
    </submittedName>
</protein>
<proteinExistence type="predicted"/>
<feature type="domain" description="Mannitol dehydrogenase N-terminal" evidence="3">
    <location>
        <begin position="21"/>
        <end position="269"/>
    </location>
</feature>
<evidence type="ECO:0000313" key="6">
    <source>
        <dbReference type="Proteomes" id="UP001056535"/>
    </source>
</evidence>
<evidence type="ECO:0000259" key="3">
    <source>
        <dbReference type="Pfam" id="PF01232"/>
    </source>
</evidence>
<dbReference type="SUPFAM" id="SSF51735">
    <property type="entry name" value="NAD(P)-binding Rossmann-fold domains"/>
    <property type="match status" value="1"/>
</dbReference>
<keyword evidence="6" id="KW-1185">Reference proteome</keyword>
<dbReference type="RefSeq" id="WP_252620480.1">
    <property type="nucleotide sequence ID" value="NZ_CP099490.1"/>
</dbReference>